<dbReference type="InterPro" id="IPR039448">
    <property type="entry name" value="Beta_helix"/>
</dbReference>
<feature type="signal peptide" evidence="2">
    <location>
        <begin position="1"/>
        <end position="22"/>
    </location>
</feature>
<dbReference type="PROSITE" id="PS51257">
    <property type="entry name" value="PROKAR_LIPOPROTEIN"/>
    <property type="match status" value="1"/>
</dbReference>
<gene>
    <name evidence="4" type="ORF">DB32_003421</name>
</gene>
<name>A0A0F6YI29_9BACT</name>
<dbReference type="EMBL" id="CP011125">
    <property type="protein sequence ID" value="AKF06272.1"/>
    <property type="molecule type" value="Genomic_DNA"/>
</dbReference>
<feature type="region of interest" description="Disordered" evidence="1">
    <location>
        <begin position="559"/>
        <end position="580"/>
    </location>
</feature>
<evidence type="ECO:0000256" key="2">
    <source>
        <dbReference type="SAM" id="SignalP"/>
    </source>
</evidence>
<dbReference type="Pfam" id="PF13229">
    <property type="entry name" value="Beta_helix"/>
    <property type="match status" value="1"/>
</dbReference>
<dbReference type="KEGG" id="samy:DB32_003421"/>
<feature type="domain" description="Right handed beta helix" evidence="3">
    <location>
        <begin position="264"/>
        <end position="431"/>
    </location>
</feature>
<dbReference type="InterPro" id="IPR011050">
    <property type="entry name" value="Pectin_lyase_fold/virulence"/>
</dbReference>
<evidence type="ECO:0000256" key="1">
    <source>
        <dbReference type="SAM" id="MobiDB-lite"/>
    </source>
</evidence>
<dbReference type="Proteomes" id="UP000034883">
    <property type="component" value="Chromosome"/>
</dbReference>
<feature type="region of interest" description="Disordered" evidence="1">
    <location>
        <begin position="144"/>
        <end position="178"/>
    </location>
</feature>
<evidence type="ECO:0000313" key="5">
    <source>
        <dbReference type="Proteomes" id="UP000034883"/>
    </source>
</evidence>
<dbReference type="NCBIfam" id="NF041518">
    <property type="entry name" value="choice_anch_Q"/>
    <property type="match status" value="1"/>
</dbReference>
<evidence type="ECO:0000259" key="3">
    <source>
        <dbReference type="Pfam" id="PF13229"/>
    </source>
</evidence>
<keyword evidence="5" id="KW-1185">Reference proteome</keyword>
<dbReference type="Gene3D" id="2.160.20.10">
    <property type="entry name" value="Single-stranded right-handed beta-helix, Pectin lyase-like"/>
    <property type="match status" value="1"/>
</dbReference>
<dbReference type="STRING" id="927083.DB32_003421"/>
<dbReference type="InterPro" id="IPR012334">
    <property type="entry name" value="Pectin_lyas_fold"/>
</dbReference>
<feature type="chain" id="PRO_5002512842" description="Right handed beta helix domain-containing protein" evidence="2">
    <location>
        <begin position="23"/>
        <end position="580"/>
    </location>
</feature>
<dbReference type="OrthoDB" id="111868at2"/>
<dbReference type="InterPro" id="IPR059226">
    <property type="entry name" value="Choice_anch_Q_dom"/>
</dbReference>
<feature type="compositionally biased region" description="Basic and acidic residues" evidence="1">
    <location>
        <begin position="152"/>
        <end position="161"/>
    </location>
</feature>
<reference evidence="4 5" key="1">
    <citation type="submission" date="2015-03" db="EMBL/GenBank/DDBJ databases">
        <title>Genome assembly of Sandaracinus amylolyticus DSM 53668.</title>
        <authorList>
            <person name="Sharma G."/>
            <person name="Subramanian S."/>
        </authorList>
    </citation>
    <scope>NUCLEOTIDE SEQUENCE [LARGE SCALE GENOMIC DNA]</scope>
    <source>
        <strain evidence="4 5">DSM 53668</strain>
    </source>
</reference>
<accession>A0A0F6YI29</accession>
<keyword evidence="2" id="KW-0732">Signal</keyword>
<evidence type="ECO:0000313" key="4">
    <source>
        <dbReference type="EMBL" id="AKF06272.1"/>
    </source>
</evidence>
<proteinExistence type="predicted"/>
<sequence>MARLRLRSALVLAALALVACDAAPTALYLVVDTELAVPAEVDTLTIRVAREDGDPVLREIDLAASQRPVRVRIDPREDAQDAPIRIALAVRRGGDDVVTRTIATRFVRGSVRVLAVLLERACVAPSCGDERTCVAGDCVPPELDPTTLPVWDPRDEPDLPTRDAGAMDAATSDDDDAGITDVDAGPPDAWIDPESRSVANVDDLIDAVRWADARAGHQTILLAAGTYELPDVLVIDQPITLRGASRCGAVLRNDGTRRVLQVTDGAVTLDGLTITGGVQTDGHGGGLLVQSPAVVTLERSCVVGNAANAATMEASGGGIAVIRGGRLTVRDSDIVENGAGQQGGGLFVWDATVDLVDSDVSRNRITTDRDYTSGAGISSINSQLTLDRCLVSANETVATAARAADGGGLYAFQGSVRIASSTFASNRAHYGTAMLVQDVTVAISHSTIAGNTSTQPNGRAIWSPSHMGFTLEGSIVANNFSSASTRLNCHATITSLGGNVADELPGEADFDCGMQIGAAGIDRVGDPRLLPLQDRGGPTETFALDTGSAAIGFAGDECPDVDQRGVARTPPCDSGAFETE</sequence>
<dbReference type="AlphaFoldDB" id="A0A0F6YI29"/>
<organism evidence="4 5">
    <name type="scientific">Sandaracinus amylolyticus</name>
    <dbReference type="NCBI Taxonomy" id="927083"/>
    <lineage>
        <taxon>Bacteria</taxon>
        <taxon>Pseudomonadati</taxon>
        <taxon>Myxococcota</taxon>
        <taxon>Polyangia</taxon>
        <taxon>Polyangiales</taxon>
        <taxon>Sandaracinaceae</taxon>
        <taxon>Sandaracinus</taxon>
    </lineage>
</organism>
<dbReference type="SUPFAM" id="SSF51126">
    <property type="entry name" value="Pectin lyase-like"/>
    <property type="match status" value="1"/>
</dbReference>
<protein>
    <recommendedName>
        <fullName evidence="3">Right handed beta helix domain-containing protein</fullName>
    </recommendedName>
</protein>
<dbReference type="RefSeq" id="WP_053233460.1">
    <property type="nucleotide sequence ID" value="NZ_CP011125.1"/>
</dbReference>